<dbReference type="Pfam" id="PF01595">
    <property type="entry name" value="CNNM"/>
    <property type="match status" value="1"/>
</dbReference>
<dbReference type="GO" id="GO:0050660">
    <property type="term" value="F:flavin adenine dinucleotide binding"/>
    <property type="evidence" value="ECO:0007669"/>
    <property type="project" value="InterPro"/>
</dbReference>
<dbReference type="InterPro" id="IPR044751">
    <property type="entry name" value="Ion_transp-like_CBS"/>
</dbReference>
<dbReference type="SUPFAM" id="SSF54631">
    <property type="entry name" value="CBS-domain pair"/>
    <property type="match status" value="1"/>
</dbReference>
<dbReference type="Proteomes" id="UP000249061">
    <property type="component" value="Unassembled WGS sequence"/>
</dbReference>
<evidence type="ECO:0000256" key="5">
    <source>
        <dbReference type="ARBA" id="ARBA00022989"/>
    </source>
</evidence>
<keyword evidence="4" id="KW-0677">Repeat</keyword>
<name>A0A2W5VIF0_9BACT</name>
<dbReference type="GO" id="GO:0005886">
    <property type="term" value="C:plasma membrane"/>
    <property type="evidence" value="ECO:0007669"/>
    <property type="project" value="UniProtKB-SubCell"/>
</dbReference>
<evidence type="ECO:0000256" key="9">
    <source>
        <dbReference type="PROSITE-ProRule" id="PRU01193"/>
    </source>
</evidence>
<feature type="transmembrane region" description="Helical" evidence="11">
    <location>
        <begin position="57"/>
        <end position="78"/>
    </location>
</feature>
<dbReference type="PANTHER" id="PTHR43099:SF2">
    <property type="entry name" value="UPF0053 PROTEIN YRKA"/>
    <property type="match status" value="1"/>
</dbReference>
<evidence type="ECO:0000256" key="3">
    <source>
        <dbReference type="ARBA" id="ARBA00022692"/>
    </source>
</evidence>
<keyword evidence="6 8" id="KW-0129">CBS domain</keyword>
<feature type="domain" description="CBS" evidence="12">
    <location>
        <begin position="287"/>
        <end position="343"/>
    </location>
</feature>
<dbReference type="PROSITE" id="PS51846">
    <property type="entry name" value="CNNM"/>
    <property type="match status" value="1"/>
</dbReference>
<dbReference type="SUPFAM" id="SSF56176">
    <property type="entry name" value="FAD-binding/transporter-associated domain-like"/>
    <property type="match status" value="1"/>
</dbReference>
<evidence type="ECO:0000256" key="11">
    <source>
        <dbReference type="SAM" id="Phobius"/>
    </source>
</evidence>
<evidence type="ECO:0000256" key="6">
    <source>
        <dbReference type="ARBA" id="ARBA00023122"/>
    </source>
</evidence>
<feature type="compositionally biased region" description="Pro residues" evidence="10">
    <location>
        <begin position="443"/>
        <end position="452"/>
    </location>
</feature>
<dbReference type="SMART" id="SM01091">
    <property type="entry name" value="CorC_HlyC"/>
    <property type="match status" value="1"/>
</dbReference>
<evidence type="ECO:0000313" key="15">
    <source>
        <dbReference type="Proteomes" id="UP000249061"/>
    </source>
</evidence>
<evidence type="ECO:0000256" key="8">
    <source>
        <dbReference type="PROSITE-ProRule" id="PRU00703"/>
    </source>
</evidence>
<dbReference type="Pfam" id="PF00571">
    <property type="entry name" value="CBS"/>
    <property type="match status" value="1"/>
</dbReference>
<dbReference type="Gene3D" id="3.30.465.10">
    <property type="match status" value="1"/>
</dbReference>
<evidence type="ECO:0000256" key="10">
    <source>
        <dbReference type="SAM" id="MobiDB-lite"/>
    </source>
</evidence>
<dbReference type="InterPro" id="IPR005170">
    <property type="entry name" value="Transptr-assoc_dom"/>
</dbReference>
<dbReference type="EMBL" id="QFQP01000018">
    <property type="protein sequence ID" value="PZR10151.1"/>
    <property type="molecule type" value="Genomic_DNA"/>
</dbReference>
<keyword evidence="5 9" id="KW-1133">Transmembrane helix</keyword>
<comment type="subcellular location">
    <subcellularLocation>
        <location evidence="1">Cell membrane</location>
        <topology evidence="1">Multi-pass membrane protein</topology>
    </subcellularLocation>
</comment>
<evidence type="ECO:0000259" key="12">
    <source>
        <dbReference type="PROSITE" id="PS51371"/>
    </source>
</evidence>
<keyword evidence="7 9" id="KW-0472">Membrane</keyword>
<evidence type="ECO:0000259" key="13">
    <source>
        <dbReference type="PROSITE" id="PS51846"/>
    </source>
</evidence>
<keyword evidence="3 9" id="KW-0812">Transmembrane</keyword>
<dbReference type="Gene3D" id="3.10.580.10">
    <property type="entry name" value="CBS-domain"/>
    <property type="match status" value="1"/>
</dbReference>
<dbReference type="InterPro" id="IPR000644">
    <property type="entry name" value="CBS_dom"/>
</dbReference>
<dbReference type="InterPro" id="IPR036318">
    <property type="entry name" value="FAD-bd_PCMH-like_sf"/>
</dbReference>
<comment type="caution">
    <text evidence="14">The sequence shown here is derived from an EMBL/GenBank/DDBJ whole genome shotgun (WGS) entry which is preliminary data.</text>
</comment>
<evidence type="ECO:0000313" key="14">
    <source>
        <dbReference type="EMBL" id="PZR10151.1"/>
    </source>
</evidence>
<dbReference type="InterPro" id="IPR002550">
    <property type="entry name" value="CNNM"/>
</dbReference>
<evidence type="ECO:0000256" key="4">
    <source>
        <dbReference type="ARBA" id="ARBA00022737"/>
    </source>
</evidence>
<feature type="region of interest" description="Disordered" evidence="10">
    <location>
        <begin position="433"/>
        <end position="452"/>
    </location>
</feature>
<dbReference type="InterPro" id="IPR016169">
    <property type="entry name" value="FAD-bd_PCMH_sub2"/>
</dbReference>
<feature type="domain" description="CNNM transmembrane" evidence="13">
    <location>
        <begin position="1"/>
        <end position="204"/>
    </location>
</feature>
<dbReference type="InterPro" id="IPR046342">
    <property type="entry name" value="CBS_dom_sf"/>
</dbReference>
<sequence length="452" mass="49030">MELWALAGALALVLANAFFVAIEFALVKVRPTQLEALKEEGKPGAALALSMRQNLDVWLSASQVGITLASLALGWVGEPAFSHLVEPLILKVAPNGSEAVAKTVGVVISFIIITFLHIVVGEQVPKTLAIAQSQRTAILLSWPMRAFYFMAYPVIVLLNGGTKLVLKMLGLGDAPSEHGEALSQDELRMVFSTSAESGGMAKQQAELLERALGMFEKTARQVLVPRSQMKALDLELTLEENLAAANSAGHTWLPVTRGSLDRVEGLVNVKDLFYLHGRHELKSLSQVQRPVLFVPENITLDQLLTEFKRRNKQIAVVVDEHGGTSGLVTLADVVAELVGKVAELGRKVEPVKRLPGGKLELPGTAQLDDIEHTLEVEFDVDKTQVTTIAGFLMAKLGRIPAAGDVWMMDEYRVVTVSTDGPRVVTVRIEPRVATNPMSQSQSLPPPETLKPN</sequence>
<reference evidence="14 15" key="1">
    <citation type="submission" date="2017-08" db="EMBL/GenBank/DDBJ databases">
        <title>Infants hospitalized years apart are colonized by the same room-sourced microbial strains.</title>
        <authorList>
            <person name="Brooks B."/>
            <person name="Olm M.R."/>
            <person name="Firek B.A."/>
            <person name="Baker R."/>
            <person name="Thomas B.C."/>
            <person name="Morowitz M.J."/>
            <person name="Banfield J.F."/>
        </authorList>
    </citation>
    <scope>NUCLEOTIDE SEQUENCE [LARGE SCALE GENOMIC DNA]</scope>
    <source>
        <strain evidence="14">S2_003_000_R2_14</strain>
    </source>
</reference>
<dbReference type="InterPro" id="IPR051676">
    <property type="entry name" value="UPF0053_domain"/>
</dbReference>
<feature type="transmembrane region" description="Helical" evidence="11">
    <location>
        <begin position="99"/>
        <end position="120"/>
    </location>
</feature>
<dbReference type="CDD" id="cd04590">
    <property type="entry name" value="CBS_pair_CorC_HlyC_assoc"/>
    <property type="match status" value="1"/>
</dbReference>
<evidence type="ECO:0000256" key="2">
    <source>
        <dbReference type="ARBA" id="ARBA00022475"/>
    </source>
</evidence>
<feature type="transmembrane region" description="Helical" evidence="11">
    <location>
        <begin position="140"/>
        <end position="158"/>
    </location>
</feature>
<dbReference type="PROSITE" id="PS51371">
    <property type="entry name" value="CBS"/>
    <property type="match status" value="1"/>
</dbReference>
<dbReference type="PANTHER" id="PTHR43099">
    <property type="entry name" value="UPF0053 PROTEIN YRKA"/>
    <property type="match status" value="1"/>
</dbReference>
<evidence type="ECO:0000256" key="1">
    <source>
        <dbReference type="ARBA" id="ARBA00004651"/>
    </source>
</evidence>
<dbReference type="AlphaFoldDB" id="A0A2W5VIF0"/>
<evidence type="ECO:0000256" key="7">
    <source>
        <dbReference type="ARBA" id="ARBA00023136"/>
    </source>
</evidence>
<protein>
    <submittedName>
        <fullName evidence="14">HlyC/CorC family transporter</fullName>
    </submittedName>
</protein>
<gene>
    <name evidence="14" type="ORF">DI536_20155</name>
</gene>
<keyword evidence="2" id="KW-1003">Cell membrane</keyword>
<accession>A0A2W5VIF0</accession>
<organism evidence="14 15">
    <name type="scientific">Archangium gephyra</name>
    <dbReference type="NCBI Taxonomy" id="48"/>
    <lineage>
        <taxon>Bacteria</taxon>
        <taxon>Pseudomonadati</taxon>
        <taxon>Myxococcota</taxon>
        <taxon>Myxococcia</taxon>
        <taxon>Myxococcales</taxon>
        <taxon>Cystobacterineae</taxon>
        <taxon>Archangiaceae</taxon>
        <taxon>Archangium</taxon>
    </lineage>
</organism>
<dbReference type="Pfam" id="PF03471">
    <property type="entry name" value="CorC_HlyC"/>
    <property type="match status" value="1"/>
</dbReference>
<proteinExistence type="predicted"/>